<keyword evidence="2" id="KW-1185">Reference proteome</keyword>
<proteinExistence type="predicted"/>
<dbReference type="RefSeq" id="WP_168885401.1">
    <property type="nucleotide sequence ID" value="NZ_JABAIL010000014.1"/>
</dbReference>
<dbReference type="AlphaFoldDB" id="A0A7X8SQS4"/>
<dbReference type="Proteomes" id="UP000585050">
    <property type="component" value="Unassembled WGS sequence"/>
</dbReference>
<dbReference type="EMBL" id="JABAIL010000014">
    <property type="protein sequence ID" value="NLR94692.1"/>
    <property type="molecule type" value="Genomic_DNA"/>
</dbReference>
<protein>
    <submittedName>
        <fullName evidence="1">Uncharacterized protein</fullName>
    </submittedName>
</protein>
<evidence type="ECO:0000313" key="1">
    <source>
        <dbReference type="EMBL" id="NLR94692.1"/>
    </source>
</evidence>
<reference evidence="1 2" key="1">
    <citation type="submission" date="2020-04" db="EMBL/GenBank/DDBJ databases">
        <title>Flammeovirga sp. SR4, a novel species isolated from seawater.</title>
        <authorList>
            <person name="Wang X."/>
        </authorList>
    </citation>
    <scope>NUCLEOTIDE SEQUENCE [LARGE SCALE GENOMIC DNA]</scope>
    <source>
        <strain evidence="1 2">SR4</strain>
    </source>
</reference>
<comment type="caution">
    <text evidence="1">The sequence shown here is derived from an EMBL/GenBank/DDBJ whole genome shotgun (WGS) entry which is preliminary data.</text>
</comment>
<accession>A0A7X8SQS4</accession>
<organism evidence="1 2">
    <name type="scientific">Flammeovirga agarivorans</name>
    <dbReference type="NCBI Taxonomy" id="2726742"/>
    <lineage>
        <taxon>Bacteria</taxon>
        <taxon>Pseudomonadati</taxon>
        <taxon>Bacteroidota</taxon>
        <taxon>Cytophagia</taxon>
        <taxon>Cytophagales</taxon>
        <taxon>Flammeovirgaceae</taxon>
        <taxon>Flammeovirga</taxon>
    </lineage>
</organism>
<sequence>MNLSKLISILGVLSFTIFSCTPTEDLSIVINKSGSLLIKAEGVTNGKVKVNYTYGDNIIYDSLDASGQLKTELLLEGAYYVSVESEHNNMKYFDAKNTQVIATTEKEVVLSPLDNYGSIEVAVTSDYYDDENFQYVYDDSLANVNIGIISTEKYSEVYDGSDLTIISNLQNATVTDMYGVARFENIPSSVTMFGERNYNAEYYIFVMNNAGTEILNYPNSISVPYQNTYNTRIRIYKDDLTDF</sequence>
<dbReference type="PROSITE" id="PS51257">
    <property type="entry name" value="PROKAR_LIPOPROTEIN"/>
    <property type="match status" value="1"/>
</dbReference>
<gene>
    <name evidence="1" type="ORF">HGP29_26035</name>
</gene>
<name>A0A7X8SQS4_9BACT</name>
<evidence type="ECO:0000313" key="2">
    <source>
        <dbReference type="Proteomes" id="UP000585050"/>
    </source>
</evidence>